<dbReference type="AlphaFoldDB" id="A0AAD5X313"/>
<evidence type="ECO:0000256" key="3">
    <source>
        <dbReference type="ARBA" id="ARBA00023212"/>
    </source>
</evidence>
<dbReference type="EMBL" id="JADGJD010000666">
    <property type="protein sequence ID" value="KAJ3049285.1"/>
    <property type="molecule type" value="Genomic_DNA"/>
</dbReference>
<comment type="similarity">
    <text evidence="4">Belongs to the CFAP96 family.</text>
</comment>
<dbReference type="PANTHER" id="PTHR31144:SF1">
    <property type="entry name" value="UPF0602 PROTEIN C4ORF47"/>
    <property type="match status" value="1"/>
</dbReference>
<proteinExistence type="inferred from homology"/>
<protein>
    <recommendedName>
        <fullName evidence="5">Cilia-and flagella-associated protein 96</fullName>
    </recommendedName>
</protein>
<dbReference type="PANTHER" id="PTHR31144">
    <property type="entry name" value="UPF0602 PROTEIN C4ORF47"/>
    <property type="match status" value="1"/>
</dbReference>
<evidence type="ECO:0000256" key="1">
    <source>
        <dbReference type="ARBA" id="ARBA00004300"/>
    </source>
</evidence>
<keyword evidence="3" id="KW-0206">Cytoskeleton</keyword>
<evidence type="ECO:0000313" key="6">
    <source>
        <dbReference type="EMBL" id="KAJ3049285.1"/>
    </source>
</evidence>
<name>A0AAD5X313_9FUNG</name>
<feature type="non-terminal residue" evidence="6">
    <location>
        <position position="205"/>
    </location>
</feature>
<evidence type="ECO:0000256" key="5">
    <source>
        <dbReference type="ARBA" id="ARBA00035693"/>
    </source>
</evidence>
<comment type="subcellular location">
    <subcellularLocation>
        <location evidence="1">Cytoplasm</location>
        <location evidence="1">Cytoskeleton</location>
        <location evidence="1">Microtubule organizing center</location>
        <location evidence="1">Centrosome</location>
    </subcellularLocation>
</comment>
<comment type="caution">
    <text evidence="6">The sequence shown here is derived from an EMBL/GenBank/DDBJ whole genome shotgun (WGS) entry which is preliminary data.</text>
</comment>
<keyword evidence="2" id="KW-0963">Cytoplasm</keyword>
<dbReference type="GO" id="GO:0005881">
    <property type="term" value="C:cytoplasmic microtubule"/>
    <property type="evidence" value="ECO:0007669"/>
    <property type="project" value="TreeGrafter"/>
</dbReference>
<evidence type="ECO:0000256" key="4">
    <source>
        <dbReference type="ARBA" id="ARBA00035656"/>
    </source>
</evidence>
<organism evidence="6 7">
    <name type="scientific">Rhizophlyctis rosea</name>
    <dbReference type="NCBI Taxonomy" id="64517"/>
    <lineage>
        <taxon>Eukaryota</taxon>
        <taxon>Fungi</taxon>
        <taxon>Fungi incertae sedis</taxon>
        <taxon>Chytridiomycota</taxon>
        <taxon>Chytridiomycota incertae sedis</taxon>
        <taxon>Chytridiomycetes</taxon>
        <taxon>Rhizophlyctidales</taxon>
        <taxon>Rhizophlyctidaceae</taxon>
        <taxon>Rhizophlyctis</taxon>
    </lineage>
</organism>
<dbReference type="Pfam" id="PF15239">
    <property type="entry name" value="CFAP96-like"/>
    <property type="match status" value="1"/>
</dbReference>
<dbReference type="InterPro" id="IPR029358">
    <property type="entry name" value="CFAP96"/>
</dbReference>
<keyword evidence="7" id="KW-1185">Reference proteome</keyword>
<dbReference type="Proteomes" id="UP001212841">
    <property type="component" value="Unassembled WGS sequence"/>
</dbReference>
<gene>
    <name evidence="6" type="ORF">HK097_009710</name>
</gene>
<evidence type="ECO:0000313" key="7">
    <source>
        <dbReference type="Proteomes" id="UP001212841"/>
    </source>
</evidence>
<evidence type="ECO:0000256" key="2">
    <source>
        <dbReference type="ARBA" id="ARBA00022490"/>
    </source>
</evidence>
<accession>A0AAD5X313</accession>
<reference evidence="6" key="1">
    <citation type="submission" date="2020-05" db="EMBL/GenBank/DDBJ databases">
        <title>Phylogenomic resolution of chytrid fungi.</title>
        <authorList>
            <person name="Stajich J.E."/>
            <person name="Amses K."/>
            <person name="Simmons R."/>
            <person name="Seto K."/>
            <person name="Myers J."/>
            <person name="Bonds A."/>
            <person name="Quandt C.A."/>
            <person name="Barry K."/>
            <person name="Liu P."/>
            <person name="Grigoriev I."/>
            <person name="Longcore J.E."/>
            <person name="James T.Y."/>
        </authorList>
    </citation>
    <scope>NUCLEOTIDE SEQUENCE</scope>
    <source>
        <strain evidence="6">JEL0318</strain>
    </source>
</reference>
<sequence length="205" mass="22924">MPSKGNKSAKARAAATQEMGVRFGRPDLDRIGLFSEAPYISVNDPFDEKKARASALAERTKGKQFLTAPSKRGHNTKDVYFEKDFGRLFENEAYTDLVVLRRRWRQQAKERNIVPAPFKPSSIPPKPSGKGSIFGTIEQQWPLFKDSEPFPSFAETRPAEKVESKINFLTRPPKAGTGFGYPNVTIGKPPEYISTPYNAAEEAAR</sequence>